<dbReference type="NCBIfam" id="TIGR00086">
    <property type="entry name" value="smpB"/>
    <property type="match status" value="1"/>
</dbReference>
<dbReference type="CDD" id="cd09294">
    <property type="entry name" value="SmpB"/>
    <property type="match status" value="1"/>
</dbReference>
<dbReference type="EMBL" id="PCXO01000012">
    <property type="protein sequence ID" value="PIR41086.1"/>
    <property type="molecule type" value="Genomic_DNA"/>
</dbReference>
<dbReference type="PANTHER" id="PTHR30308">
    <property type="entry name" value="TMRNA-BINDING COMPONENT OF TRANS-TRANSLATION TAGGING COMPLEX"/>
    <property type="match status" value="1"/>
</dbReference>
<name>A0A2H0R452_9BACT</name>
<comment type="similarity">
    <text evidence="3">Belongs to the SmpB family.</text>
</comment>
<accession>A0A2H0R452</accession>
<dbReference type="GO" id="GO:0070929">
    <property type="term" value="P:trans-translation"/>
    <property type="evidence" value="ECO:0007669"/>
    <property type="project" value="UniProtKB-UniRule"/>
</dbReference>
<protein>
    <recommendedName>
        <fullName evidence="3">SsrA-binding protein</fullName>
    </recommendedName>
    <alternativeName>
        <fullName evidence="3">Small protein B</fullName>
    </alternativeName>
</protein>
<dbReference type="InterPro" id="IPR020081">
    <property type="entry name" value="SsrA-bd_prot_CS"/>
</dbReference>
<reference evidence="4 5" key="1">
    <citation type="submission" date="2017-09" db="EMBL/GenBank/DDBJ databases">
        <title>Depth-based differentiation of microbial function through sediment-hosted aquifers and enrichment of novel symbionts in the deep terrestrial subsurface.</title>
        <authorList>
            <person name="Probst A.J."/>
            <person name="Ladd B."/>
            <person name="Jarett J.K."/>
            <person name="Geller-Mcgrath D.E."/>
            <person name="Sieber C.M."/>
            <person name="Emerson J.B."/>
            <person name="Anantharaman K."/>
            <person name="Thomas B.C."/>
            <person name="Malmstrom R."/>
            <person name="Stieglmeier M."/>
            <person name="Klingl A."/>
            <person name="Woyke T."/>
            <person name="Ryan C.M."/>
            <person name="Banfield J.F."/>
        </authorList>
    </citation>
    <scope>NUCLEOTIDE SEQUENCE [LARGE SCALE GENOMIC DNA]</scope>
    <source>
        <strain evidence="4">CG10_big_fil_rev_8_21_14_0_10_46_23</strain>
    </source>
</reference>
<dbReference type="SUPFAM" id="SSF74982">
    <property type="entry name" value="Small protein B (SmpB)"/>
    <property type="match status" value="1"/>
</dbReference>
<dbReference type="Proteomes" id="UP000230232">
    <property type="component" value="Unassembled WGS sequence"/>
</dbReference>
<dbReference type="PANTHER" id="PTHR30308:SF2">
    <property type="entry name" value="SSRA-BINDING PROTEIN"/>
    <property type="match status" value="1"/>
</dbReference>
<dbReference type="Gene3D" id="2.40.280.10">
    <property type="match status" value="1"/>
</dbReference>
<keyword evidence="1 3" id="KW-0963">Cytoplasm</keyword>
<evidence type="ECO:0000256" key="3">
    <source>
        <dbReference type="HAMAP-Rule" id="MF_00023"/>
    </source>
</evidence>
<dbReference type="InterPro" id="IPR023620">
    <property type="entry name" value="SmpB"/>
</dbReference>
<dbReference type="GO" id="GO:0005829">
    <property type="term" value="C:cytosol"/>
    <property type="evidence" value="ECO:0007669"/>
    <property type="project" value="TreeGrafter"/>
</dbReference>
<comment type="function">
    <text evidence="3">Required for rescue of stalled ribosomes mediated by trans-translation. Binds to transfer-messenger RNA (tmRNA), required for stable association of tmRNA with ribosomes. tmRNA and SmpB together mimic tRNA shape, replacing the anticodon stem-loop with SmpB. tmRNA is encoded by the ssrA gene; the 2 termini fold to resemble tRNA(Ala) and it encodes a 'tag peptide', a short internal open reading frame. During trans-translation Ala-aminoacylated tmRNA acts like a tRNA, entering the A-site of stalled ribosomes, displacing the stalled mRNA. The ribosome then switches to translate the ORF on the tmRNA; the nascent peptide is terminated with the 'tag peptide' encoded by the tmRNA and targeted for degradation. The ribosome is freed to recommence translation, which seems to be the essential function of trans-translation.</text>
</comment>
<sequence length="148" mass="16753">MPSYAKNPQALRDFEILERFEAGVMLLGHEVKSIKTGKGSIRGTFIKAVDNELWLIGATIPPYQPQNITNAYDAQRSRKLLLRAQELNRLVGRAQEAGMSIVPLSLYSKRGLIKLEIGLGRGKKKHDKREAIKKREAERTIRQTVEID</sequence>
<dbReference type="GO" id="GO:0003723">
    <property type="term" value="F:RNA binding"/>
    <property type="evidence" value="ECO:0007669"/>
    <property type="project" value="UniProtKB-UniRule"/>
</dbReference>
<organism evidence="4 5">
    <name type="scientific">Candidatus Yanofskybacteria bacterium CG10_big_fil_rev_8_21_14_0_10_46_23</name>
    <dbReference type="NCBI Taxonomy" id="1975098"/>
    <lineage>
        <taxon>Bacteria</taxon>
        <taxon>Candidatus Yanofskyibacteriota</taxon>
    </lineage>
</organism>
<evidence type="ECO:0000313" key="5">
    <source>
        <dbReference type="Proteomes" id="UP000230232"/>
    </source>
</evidence>
<dbReference type="Pfam" id="PF01668">
    <property type="entry name" value="SmpB"/>
    <property type="match status" value="1"/>
</dbReference>
<comment type="caution">
    <text evidence="4">The sequence shown here is derived from an EMBL/GenBank/DDBJ whole genome shotgun (WGS) entry which is preliminary data.</text>
</comment>
<evidence type="ECO:0000256" key="1">
    <source>
        <dbReference type="ARBA" id="ARBA00022490"/>
    </source>
</evidence>
<dbReference type="HAMAP" id="MF_00023">
    <property type="entry name" value="SmpB"/>
    <property type="match status" value="1"/>
</dbReference>
<dbReference type="PROSITE" id="PS01317">
    <property type="entry name" value="SSRP"/>
    <property type="match status" value="1"/>
</dbReference>
<dbReference type="AlphaFoldDB" id="A0A2H0R452"/>
<evidence type="ECO:0000313" key="4">
    <source>
        <dbReference type="EMBL" id="PIR41086.1"/>
    </source>
</evidence>
<gene>
    <name evidence="3" type="primary">smpB</name>
    <name evidence="4" type="ORF">COV31_03015</name>
</gene>
<dbReference type="NCBIfam" id="NF003843">
    <property type="entry name" value="PRK05422.1"/>
    <property type="match status" value="1"/>
</dbReference>
<dbReference type="InterPro" id="IPR000037">
    <property type="entry name" value="SsrA-bd_prot"/>
</dbReference>
<comment type="subcellular location">
    <subcellularLocation>
        <location evidence="3">Cytoplasm</location>
    </subcellularLocation>
    <text evidence="3">The tmRNA-SmpB complex associates with stalled 70S ribosomes.</text>
</comment>
<proteinExistence type="inferred from homology"/>
<keyword evidence="2 3" id="KW-0694">RNA-binding</keyword>
<dbReference type="GO" id="GO:0070930">
    <property type="term" value="P:trans-translation-dependent protein tagging"/>
    <property type="evidence" value="ECO:0007669"/>
    <property type="project" value="TreeGrafter"/>
</dbReference>
<evidence type="ECO:0000256" key="2">
    <source>
        <dbReference type="ARBA" id="ARBA00022884"/>
    </source>
</evidence>